<dbReference type="RefSeq" id="WP_135845017.1">
    <property type="nucleotide sequence ID" value="NZ_CP035088.1"/>
</dbReference>
<name>A0A4P7PGR9_9PSED</name>
<gene>
    <name evidence="2" type="ORF">EPZ47_12325</name>
</gene>
<accession>A0A4P7PGR9</accession>
<evidence type="ECO:0000256" key="1">
    <source>
        <dbReference type="SAM" id="Phobius"/>
    </source>
</evidence>
<protein>
    <submittedName>
        <fullName evidence="2">Uncharacterized protein</fullName>
    </submittedName>
</protein>
<keyword evidence="1" id="KW-0472">Membrane</keyword>
<evidence type="ECO:0000313" key="3">
    <source>
        <dbReference type="Proteomes" id="UP000296468"/>
    </source>
</evidence>
<dbReference type="Proteomes" id="UP000296468">
    <property type="component" value="Chromosome"/>
</dbReference>
<feature type="transmembrane region" description="Helical" evidence="1">
    <location>
        <begin position="12"/>
        <end position="32"/>
    </location>
</feature>
<dbReference type="OrthoDB" id="5574481at2"/>
<dbReference type="EMBL" id="CP035088">
    <property type="protein sequence ID" value="QBZ89462.1"/>
    <property type="molecule type" value="Genomic_DNA"/>
</dbReference>
<sequence length="144" mass="16317">MDEAYKPSAARVSIRYLLIAFFILSGFSIGVFSREVEWKGNESVVRTIEDPKTIIKRTESFNESLKRKGYAGAIKNCSDIYDFPVGVANGNHSFGSVCTYKHNQIAEKVFVCNDMMVGYFSMLNEFTDTDQWKVKAIYENCYGG</sequence>
<keyword evidence="1" id="KW-1133">Transmembrane helix</keyword>
<dbReference type="KEGG" id="pvk:EPZ47_12325"/>
<reference evidence="2 3" key="1">
    <citation type="journal article" date="2019" name="Front. Microbiol.">
        <title>In silico and Genetic Analyses of Cyclic Lipopeptide Synthetic Gene Clusters in Pseudomonas sp. 11K1.</title>
        <authorList>
            <person name="Zhao H."/>
            <person name="Liu Y.P."/>
            <person name="Zhang L.Q."/>
        </authorList>
    </citation>
    <scope>NUCLEOTIDE SEQUENCE [LARGE SCALE GENOMIC DNA]</scope>
    <source>
        <strain evidence="2 3">11K1</strain>
    </source>
</reference>
<evidence type="ECO:0000313" key="2">
    <source>
        <dbReference type="EMBL" id="QBZ89462.1"/>
    </source>
</evidence>
<proteinExistence type="predicted"/>
<organism evidence="2 3">
    <name type="scientific">Pseudomonas viciae</name>
    <dbReference type="NCBI Taxonomy" id="2505979"/>
    <lineage>
        <taxon>Bacteria</taxon>
        <taxon>Pseudomonadati</taxon>
        <taxon>Pseudomonadota</taxon>
        <taxon>Gammaproteobacteria</taxon>
        <taxon>Pseudomonadales</taxon>
        <taxon>Pseudomonadaceae</taxon>
        <taxon>Pseudomonas</taxon>
    </lineage>
</organism>
<keyword evidence="1" id="KW-0812">Transmembrane</keyword>
<dbReference type="AlphaFoldDB" id="A0A4P7PGR9"/>